<name>A0ACB8DKW8_DERSI</name>
<sequence length="90" mass="10006">MSRSRCRRKAHVFSDKDEASSWDGVDGLRVLLEMSQLLNTGLDAQSLALCVKLCETGANPEALANLIKELRARTAPNVTTWSLRPEHAER</sequence>
<keyword evidence="2" id="KW-1185">Reference proteome</keyword>
<evidence type="ECO:0000313" key="1">
    <source>
        <dbReference type="EMBL" id="KAH7971358.1"/>
    </source>
</evidence>
<comment type="caution">
    <text evidence="1">The sequence shown here is derived from an EMBL/GenBank/DDBJ whole genome shotgun (WGS) entry which is preliminary data.</text>
</comment>
<organism evidence="1 2">
    <name type="scientific">Dermacentor silvarum</name>
    <name type="common">Tick</name>
    <dbReference type="NCBI Taxonomy" id="543639"/>
    <lineage>
        <taxon>Eukaryota</taxon>
        <taxon>Metazoa</taxon>
        <taxon>Ecdysozoa</taxon>
        <taxon>Arthropoda</taxon>
        <taxon>Chelicerata</taxon>
        <taxon>Arachnida</taxon>
        <taxon>Acari</taxon>
        <taxon>Parasitiformes</taxon>
        <taxon>Ixodida</taxon>
        <taxon>Ixodoidea</taxon>
        <taxon>Ixodidae</taxon>
        <taxon>Rhipicephalinae</taxon>
        <taxon>Dermacentor</taxon>
    </lineage>
</organism>
<proteinExistence type="predicted"/>
<dbReference type="EMBL" id="CM023480">
    <property type="protein sequence ID" value="KAH7971358.1"/>
    <property type="molecule type" value="Genomic_DNA"/>
</dbReference>
<reference evidence="1" key="1">
    <citation type="submission" date="2020-05" db="EMBL/GenBank/DDBJ databases">
        <title>Large-scale comparative analyses of tick genomes elucidate their genetic diversity and vector capacities.</title>
        <authorList>
            <person name="Jia N."/>
            <person name="Wang J."/>
            <person name="Shi W."/>
            <person name="Du L."/>
            <person name="Sun Y."/>
            <person name="Zhan W."/>
            <person name="Jiang J."/>
            <person name="Wang Q."/>
            <person name="Zhang B."/>
            <person name="Ji P."/>
            <person name="Sakyi L.B."/>
            <person name="Cui X."/>
            <person name="Yuan T."/>
            <person name="Jiang B."/>
            <person name="Yang W."/>
            <person name="Lam T.T.-Y."/>
            <person name="Chang Q."/>
            <person name="Ding S."/>
            <person name="Wang X."/>
            <person name="Zhu J."/>
            <person name="Ruan X."/>
            <person name="Zhao L."/>
            <person name="Wei J."/>
            <person name="Que T."/>
            <person name="Du C."/>
            <person name="Cheng J."/>
            <person name="Dai P."/>
            <person name="Han X."/>
            <person name="Huang E."/>
            <person name="Gao Y."/>
            <person name="Liu J."/>
            <person name="Shao H."/>
            <person name="Ye R."/>
            <person name="Li L."/>
            <person name="Wei W."/>
            <person name="Wang X."/>
            <person name="Wang C."/>
            <person name="Yang T."/>
            <person name="Huo Q."/>
            <person name="Li W."/>
            <person name="Guo W."/>
            <person name="Chen H."/>
            <person name="Zhou L."/>
            <person name="Ni X."/>
            <person name="Tian J."/>
            <person name="Zhou Y."/>
            <person name="Sheng Y."/>
            <person name="Liu T."/>
            <person name="Pan Y."/>
            <person name="Xia L."/>
            <person name="Li J."/>
            <person name="Zhao F."/>
            <person name="Cao W."/>
        </authorList>
    </citation>
    <scope>NUCLEOTIDE SEQUENCE</scope>
    <source>
        <strain evidence="1">Dsil-2018</strain>
    </source>
</reference>
<evidence type="ECO:0000313" key="2">
    <source>
        <dbReference type="Proteomes" id="UP000821865"/>
    </source>
</evidence>
<gene>
    <name evidence="1" type="ORF">HPB49_022397</name>
</gene>
<protein>
    <submittedName>
        <fullName evidence="1">Uncharacterized protein</fullName>
    </submittedName>
</protein>
<accession>A0ACB8DKW8</accession>
<dbReference type="Proteomes" id="UP000821865">
    <property type="component" value="Chromosome 11"/>
</dbReference>